<keyword evidence="3 4" id="KW-0732">Signal</keyword>
<evidence type="ECO:0000256" key="3">
    <source>
        <dbReference type="ARBA" id="ARBA00022729"/>
    </source>
</evidence>
<feature type="domain" description="Frog antimicrobial peptide propeptide" evidence="5">
    <location>
        <begin position="2"/>
        <end position="43"/>
    </location>
</feature>
<dbReference type="Pfam" id="PF03032">
    <property type="entry name" value="FSAP_sig_propep"/>
    <property type="match status" value="1"/>
</dbReference>
<dbReference type="InterPro" id="IPR004275">
    <property type="entry name" value="Frog_antimicrobial_propeptide"/>
</dbReference>
<evidence type="ECO:0000256" key="4">
    <source>
        <dbReference type="SAM" id="SignalP"/>
    </source>
</evidence>
<proteinExistence type="evidence at transcript level"/>
<feature type="chain" id="PRO_5003912723" evidence="4">
    <location>
        <begin position="23"/>
        <end position="69"/>
    </location>
</feature>
<dbReference type="GO" id="GO:0005576">
    <property type="term" value="C:extracellular region"/>
    <property type="evidence" value="ECO:0007669"/>
    <property type="project" value="UniProtKB-SubCell"/>
</dbReference>
<feature type="signal peptide" evidence="4">
    <location>
        <begin position="1"/>
        <end position="22"/>
    </location>
</feature>
<dbReference type="AlphaFoldDB" id="K7WPG7"/>
<evidence type="ECO:0000259" key="5">
    <source>
        <dbReference type="Pfam" id="PF03032"/>
    </source>
</evidence>
<reference evidence="6" key="1">
    <citation type="submission" date="2012-08" db="EMBL/GenBank/DDBJ databases">
        <title>Antioxindant peptides from odorous frog, Odorrana andersonii.</title>
        <authorList>
            <person name="Yang X.W."/>
            <person name="Zhang Y."/>
        </authorList>
    </citation>
    <scope>NUCLEOTIDE SEQUENCE</scope>
    <source>
        <tissue evidence="6">Skin gland</tissue>
    </source>
</reference>
<keyword evidence="2" id="KW-0964">Secreted</keyword>
<dbReference type="GO" id="GO:0050830">
    <property type="term" value="P:defense response to Gram-positive bacterium"/>
    <property type="evidence" value="ECO:0007669"/>
    <property type="project" value="UniProtKB-ARBA"/>
</dbReference>
<sequence>MFTLKKSLLLLFFLGIVSLSLCEQERDADEEGNEEYRGEAKVENIKRVADMMLKRTGKHMAGCFKFGES</sequence>
<protein>
    <submittedName>
        <fullName evidence="6">Antixoidant peptide</fullName>
    </submittedName>
</protein>
<name>K7WPG7_ODOAN</name>
<evidence type="ECO:0000256" key="1">
    <source>
        <dbReference type="ARBA" id="ARBA00004613"/>
    </source>
</evidence>
<dbReference type="GO" id="GO:0050829">
    <property type="term" value="P:defense response to Gram-negative bacterium"/>
    <property type="evidence" value="ECO:0007669"/>
    <property type="project" value="UniProtKB-ARBA"/>
</dbReference>
<dbReference type="EMBL" id="JX507111">
    <property type="protein sequence ID" value="AFX61501.1"/>
    <property type="molecule type" value="mRNA"/>
</dbReference>
<accession>K7WPG7</accession>
<evidence type="ECO:0000256" key="2">
    <source>
        <dbReference type="ARBA" id="ARBA00022525"/>
    </source>
</evidence>
<organism evidence="6">
    <name type="scientific">Odorrana andersonii</name>
    <name type="common">Golden crossband frog</name>
    <name type="synonym">Rana andersonii</name>
    <dbReference type="NCBI Taxonomy" id="369514"/>
    <lineage>
        <taxon>Eukaryota</taxon>
        <taxon>Metazoa</taxon>
        <taxon>Chordata</taxon>
        <taxon>Craniata</taxon>
        <taxon>Vertebrata</taxon>
        <taxon>Euteleostomi</taxon>
        <taxon>Amphibia</taxon>
        <taxon>Batrachia</taxon>
        <taxon>Anura</taxon>
        <taxon>Neobatrachia</taxon>
        <taxon>Ranoidea</taxon>
        <taxon>Ranidae</taxon>
        <taxon>Odorrana</taxon>
    </lineage>
</organism>
<evidence type="ECO:0000313" key="6">
    <source>
        <dbReference type="EMBL" id="AFX61501.1"/>
    </source>
</evidence>
<comment type="subcellular location">
    <subcellularLocation>
        <location evidence="1">Secreted</location>
    </subcellularLocation>
</comment>